<keyword evidence="1" id="KW-0472">Membrane</keyword>
<sequence>MFWKNDGFFLSEMLLSLAAFFMGTAILLPIAILVVNQTIESEKSVTASHLIYDELMYLKIEGTYSGREYIIQNGDRYDIKVTKNEGDTSWEVCVLYVDHANQQQKKCAPSE</sequence>
<protein>
    <recommendedName>
        <fullName evidence="4">Type II secretion system protein</fullName>
    </recommendedName>
</protein>
<dbReference type="RefSeq" id="WP_167831540.1">
    <property type="nucleotide sequence ID" value="NZ_JAAVUM010000003.1"/>
</dbReference>
<accession>A0A846T905</accession>
<gene>
    <name evidence="2" type="ORF">GWK17_06235</name>
</gene>
<proteinExistence type="predicted"/>
<dbReference type="Proteomes" id="UP000587942">
    <property type="component" value="Unassembled WGS sequence"/>
</dbReference>
<keyword evidence="1" id="KW-0812">Transmembrane</keyword>
<dbReference type="AlphaFoldDB" id="A0A846T905"/>
<organism evidence="2 3">
    <name type="scientific">Mesobacillus selenatarsenatis</name>
    <dbReference type="NCBI Taxonomy" id="388741"/>
    <lineage>
        <taxon>Bacteria</taxon>
        <taxon>Bacillati</taxon>
        <taxon>Bacillota</taxon>
        <taxon>Bacilli</taxon>
        <taxon>Bacillales</taxon>
        <taxon>Bacillaceae</taxon>
        <taxon>Mesobacillus</taxon>
    </lineage>
</organism>
<comment type="caution">
    <text evidence="2">The sequence shown here is derived from an EMBL/GenBank/DDBJ whole genome shotgun (WGS) entry which is preliminary data.</text>
</comment>
<evidence type="ECO:0000313" key="2">
    <source>
        <dbReference type="EMBL" id="NKE05073.1"/>
    </source>
</evidence>
<feature type="transmembrane region" description="Helical" evidence="1">
    <location>
        <begin position="13"/>
        <end position="35"/>
    </location>
</feature>
<evidence type="ECO:0008006" key="4">
    <source>
        <dbReference type="Google" id="ProtNLM"/>
    </source>
</evidence>
<reference evidence="2 3" key="1">
    <citation type="submission" date="2020-03" db="EMBL/GenBank/DDBJ databases">
        <authorList>
            <person name="Sun Q."/>
        </authorList>
    </citation>
    <scope>NUCLEOTIDE SEQUENCE [LARGE SCALE GENOMIC DNA]</scope>
    <source>
        <strain evidence="2 3">KACC 21451</strain>
    </source>
</reference>
<evidence type="ECO:0000256" key="1">
    <source>
        <dbReference type="SAM" id="Phobius"/>
    </source>
</evidence>
<dbReference type="EMBL" id="JAAVUM010000003">
    <property type="protein sequence ID" value="NKE05073.1"/>
    <property type="molecule type" value="Genomic_DNA"/>
</dbReference>
<keyword evidence="1" id="KW-1133">Transmembrane helix</keyword>
<evidence type="ECO:0000313" key="3">
    <source>
        <dbReference type="Proteomes" id="UP000587942"/>
    </source>
</evidence>
<name>A0A846T905_9BACI</name>